<dbReference type="Proteomes" id="UP000198287">
    <property type="component" value="Unassembled WGS sequence"/>
</dbReference>
<sequence>MDTVSHHVEKLYQQLNILQEYIELKFGADFKDFENFKKIHPTKGKVVVTQDHVTTRFDASFPSPANTITGDEGGTNLTSAWERNIVITNVKVEPPDFAPSSHPPSPPAVQKSGKAANIRYGGPVIPHRGIPSAVRTFTRRGSRWSPKRRKRPADLPACDYCNTGWRNAAHYKEAHRDMCAFDVGPDGIEVFLGYRCPRANCDREGRLLTTPIAVTNHMKGDCRIKRKPIS</sequence>
<proteinExistence type="predicted"/>
<dbReference type="AlphaFoldDB" id="A0A226DDV8"/>
<name>A0A226DDV8_FOLCA</name>
<dbReference type="EMBL" id="LNIX01000026">
    <property type="protein sequence ID" value="OXA42376.1"/>
    <property type="molecule type" value="Genomic_DNA"/>
</dbReference>
<protein>
    <submittedName>
        <fullName evidence="2">Uncharacterized protein</fullName>
    </submittedName>
</protein>
<accession>A0A226DDV8</accession>
<evidence type="ECO:0000256" key="1">
    <source>
        <dbReference type="SAM" id="MobiDB-lite"/>
    </source>
</evidence>
<comment type="caution">
    <text evidence="2">The sequence shown here is derived from an EMBL/GenBank/DDBJ whole genome shotgun (WGS) entry which is preliminary data.</text>
</comment>
<organism evidence="2 3">
    <name type="scientific">Folsomia candida</name>
    <name type="common">Springtail</name>
    <dbReference type="NCBI Taxonomy" id="158441"/>
    <lineage>
        <taxon>Eukaryota</taxon>
        <taxon>Metazoa</taxon>
        <taxon>Ecdysozoa</taxon>
        <taxon>Arthropoda</taxon>
        <taxon>Hexapoda</taxon>
        <taxon>Collembola</taxon>
        <taxon>Entomobryomorpha</taxon>
        <taxon>Isotomoidea</taxon>
        <taxon>Isotomidae</taxon>
        <taxon>Proisotominae</taxon>
        <taxon>Folsomia</taxon>
    </lineage>
</organism>
<evidence type="ECO:0000313" key="3">
    <source>
        <dbReference type="Proteomes" id="UP000198287"/>
    </source>
</evidence>
<feature type="region of interest" description="Disordered" evidence="1">
    <location>
        <begin position="94"/>
        <end position="114"/>
    </location>
</feature>
<evidence type="ECO:0000313" key="2">
    <source>
        <dbReference type="EMBL" id="OXA42376.1"/>
    </source>
</evidence>
<reference evidence="2 3" key="1">
    <citation type="submission" date="2015-12" db="EMBL/GenBank/DDBJ databases">
        <title>The genome of Folsomia candida.</title>
        <authorList>
            <person name="Faddeeva A."/>
            <person name="Derks M.F."/>
            <person name="Anvar Y."/>
            <person name="Smit S."/>
            <person name="Van Straalen N."/>
            <person name="Roelofs D."/>
        </authorList>
    </citation>
    <scope>NUCLEOTIDE SEQUENCE [LARGE SCALE GENOMIC DNA]</scope>
    <source>
        <strain evidence="2 3">VU population</strain>
        <tissue evidence="2">Whole body</tissue>
    </source>
</reference>
<gene>
    <name evidence="2" type="ORF">Fcan01_22820</name>
</gene>
<keyword evidence="3" id="KW-1185">Reference proteome</keyword>